<comment type="caution">
    <text evidence="4">The sequence shown here is derived from an EMBL/GenBank/DDBJ whole genome shotgun (WGS) entry which is preliminary data.</text>
</comment>
<dbReference type="RefSeq" id="WP_255036513.1">
    <property type="nucleotide sequence ID" value="NZ_RJUF01000014.1"/>
</dbReference>
<dbReference type="SMART" id="SM00060">
    <property type="entry name" value="FN3"/>
    <property type="match status" value="5"/>
</dbReference>
<accession>A0AAE3H1W2</accession>
<dbReference type="AlphaFoldDB" id="A0AAE3H1W2"/>
<dbReference type="EMBL" id="RJUF01000014">
    <property type="protein sequence ID" value="MCP9762740.1"/>
    <property type="molecule type" value="Genomic_DNA"/>
</dbReference>
<dbReference type="Pfam" id="PF18962">
    <property type="entry name" value="Por_Secre_tail"/>
    <property type="match status" value="1"/>
</dbReference>
<feature type="domain" description="Fibronectin type-III" evidence="3">
    <location>
        <begin position="507"/>
        <end position="600"/>
    </location>
</feature>
<dbReference type="InterPro" id="IPR026444">
    <property type="entry name" value="Secre_tail"/>
</dbReference>
<dbReference type="Pfam" id="PF00041">
    <property type="entry name" value="fn3"/>
    <property type="match status" value="1"/>
</dbReference>
<dbReference type="InterPro" id="IPR003961">
    <property type="entry name" value="FN3_dom"/>
</dbReference>
<feature type="domain" description="Fibronectin type-III" evidence="3">
    <location>
        <begin position="121"/>
        <end position="210"/>
    </location>
</feature>
<dbReference type="SUPFAM" id="SSF49265">
    <property type="entry name" value="Fibronectin type III"/>
    <property type="match status" value="4"/>
</dbReference>
<feature type="chain" id="PRO_5042092905" evidence="2">
    <location>
        <begin position="21"/>
        <end position="687"/>
    </location>
</feature>
<dbReference type="InterPro" id="IPR036116">
    <property type="entry name" value="FN3_sf"/>
</dbReference>
<dbReference type="PROSITE" id="PS50853">
    <property type="entry name" value="FN3"/>
    <property type="match status" value="4"/>
</dbReference>
<dbReference type="InterPro" id="IPR050991">
    <property type="entry name" value="ECM_Regulatory_Proteins"/>
</dbReference>
<keyword evidence="2" id="KW-0732">Signal</keyword>
<evidence type="ECO:0000313" key="4">
    <source>
        <dbReference type="EMBL" id="MCP9762740.1"/>
    </source>
</evidence>
<protein>
    <submittedName>
        <fullName evidence="4">T9SS C-terminal target domain-containing protein</fullName>
    </submittedName>
</protein>
<keyword evidence="1" id="KW-0677">Repeat</keyword>
<dbReference type="PANTHER" id="PTHR46708:SF2">
    <property type="entry name" value="FIBRONECTIN TYPE-III DOMAIN-CONTAINING PROTEIN"/>
    <property type="match status" value="1"/>
</dbReference>
<dbReference type="NCBIfam" id="TIGR04183">
    <property type="entry name" value="Por_Secre_tail"/>
    <property type="match status" value="1"/>
</dbReference>
<evidence type="ECO:0000256" key="2">
    <source>
        <dbReference type="SAM" id="SignalP"/>
    </source>
</evidence>
<dbReference type="Gene3D" id="2.60.40.10">
    <property type="entry name" value="Immunoglobulins"/>
    <property type="match status" value="5"/>
</dbReference>
<organism evidence="4 5">
    <name type="scientific">Lacihabitans soyangensis</name>
    <dbReference type="NCBI Taxonomy" id="869394"/>
    <lineage>
        <taxon>Bacteria</taxon>
        <taxon>Pseudomonadati</taxon>
        <taxon>Bacteroidota</taxon>
        <taxon>Cytophagia</taxon>
        <taxon>Cytophagales</taxon>
        <taxon>Leadbetterellaceae</taxon>
        <taxon>Lacihabitans</taxon>
    </lineage>
</organism>
<name>A0AAE3H1W2_9BACT</name>
<dbReference type="Proteomes" id="UP001204144">
    <property type="component" value="Unassembled WGS sequence"/>
</dbReference>
<dbReference type="CDD" id="cd00063">
    <property type="entry name" value="FN3"/>
    <property type="match status" value="3"/>
</dbReference>
<dbReference type="InterPro" id="IPR013783">
    <property type="entry name" value="Ig-like_fold"/>
</dbReference>
<sequence length="687" mass="74883">MKKFLILFACLIASLNYTFAQFPPPPPTGLVAGQVGLTNSVNISWTAPVGAINGYKVYYSSPADPLDSVTLGSSVTSLNLSNLLFNQSYTFNMKAFRVVGPDTLRSTATGNAIVLVVGLVAPSPTADLGLVTHNFIGLQITDSNVFETGFDVELTENGNITTVVAAAGSSVFQPLTNLKPKTGYSIRVRAKYNSLAGPWSSSIFVATKVGFPPAPILSSDLNCPTLINLKWSIPSRAEDIEEYILKKSYDNVTFYDLDKPALTLNNYFDQTALAGATQYYALFARNSTGSTASNTVAVTAQAFQKPNAPLNPISDQGNKSRNHLTIRWTNGSEDQTCKTNIRTNTIVMIKTNNTGDFKQYANLPAFASSVKIENLNPKDIVDVAIFAVSDKGLFSNPANIRDTTAGPPYAPTNPIAVFFVDALGNPVFDISWKDNSKDEDYFIVERSLDNKTFAELGKIKMNINSFKDLTPEEATIYYYRVKAGSNTEGESAYSPSIGPFIVNPTKAPNAPYGLKAKENAGKVNLTWYDDSKREESYIIEKSLDAGVNYSLVATLGKNVTSYTDENVSAGKTYLYRVIAKNAIGSSANSNIATIKMSGVGSSPNPITLSVYPNPAFETLNIKVNEIKSESVYNLRIFDRNNRQVLYKTIKFDNAEAVQIPVFRLNQGLYNVVITNGETSISKKIFKY</sequence>
<feature type="signal peptide" evidence="2">
    <location>
        <begin position="1"/>
        <end position="20"/>
    </location>
</feature>
<feature type="domain" description="Fibronectin type-III" evidence="3">
    <location>
        <begin position="26"/>
        <end position="117"/>
    </location>
</feature>
<dbReference type="PANTHER" id="PTHR46708">
    <property type="entry name" value="TENASCIN"/>
    <property type="match status" value="1"/>
</dbReference>
<gene>
    <name evidence="4" type="ORF">EGI31_07205</name>
</gene>
<keyword evidence="5" id="KW-1185">Reference proteome</keyword>
<evidence type="ECO:0000256" key="1">
    <source>
        <dbReference type="ARBA" id="ARBA00022737"/>
    </source>
</evidence>
<evidence type="ECO:0000313" key="5">
    <source>
        <dbReference type="Proteomes" id="UP001204144"/>
    </source>
</evidence>
<feature type="domain" description="Fibronectin type-III" evidence="3">
    <location>
        <begin position="308"/>
        <end position="408"/>
    </location>
</feature>
<proteinExistence type="predicted"/>
<reference evidence="4 5" key="1">
    <citation type="submission" date="2018-11" db="EMBL/GenBank/DDBJ databases">
        <title>Novel bacteria species description.</title>
        <authorList>
            <person name="Han J.-H."/>
        </authorList>
    </citation>
    <scope>NUCLEOTIDE SEQUENCE [LARGE SCALE GENOMIC DNA]</scope>
    <source>
        <strain evidence="4 5">KCTC23259</strain>
    </source>
</reference>
<evidence type="ECO:0000259" key="3">
    <source>
        <dbReference type="PROSITE" id="PS50853"/>
    </source>
</evidence>